<dbReference type="PRINTS" id="PR00080">
    <property type="entry name" value="SDRFAMILY"/>
</dbReference>
<dbReference type="CDD" id="cd05233">
    <property type="entry name" value="SDR_c"/>
    <property type="match status" value="1"/>
</dbReference>
<feature type="region of interest" description="Disordered" evidence="4">
    <location>
        <begin position="201"/>
        <end position="221"/>
    </location>
</feature>
<name>A0ABZ1ZUL7_STRAQ</name>
<comment type="similarity">
    <text evidence="1 3">Belongs to the short-chain dehydrogenases/reductases (SDR) family.</text>
</comment>
<dbReference type="InterPro" id="IPR020904">
    <property type="entry name" value="Sc_DH/Rdtase_CS"/>
</dbReference>
<evidence type="ECO:0000256" key="3">
    <source>
        <dbReference type="RuleBase" id="RU000363"/>
    </source>
</evidence>
<dbReference type="PANTHER" id="PTHR43669">
    <property type="entry name" value="5-KETO-D-GLUCONATE 5-REDUCTASE"/>
    <property type="match status" value="1"/>
</dbReference>
<gene>
    <name evidence="5" type="ORF">OG367_36745</name>
</gene>
<protein>
    <submittedName>
        <fullName evidence="5">SDR family oxidoreductase</fullName>
    </submittedName>
</protein>
<evidence type="ECO:0000313" key="5">
    <source>
        <dbReference type="EMBL" id="WUX42340.1"/>
    </source>
</evidence>
<reference evidence="5" key="1">
    <citation type="submission" date="2022-10" db="EMBL/GenBank/DDBJ databases">
        <title>The complete genomes of actinobacterial strains from the NBC collection.</title>
        <authorList>
            <person name="Joergensen T.S."/>
            <person name="Alvarez Arevalo M."/>
            <person name="Sterndorff E.B."/>
            <person name="Faurdal D."/>
            <person name="Vuksanovic O."/>
            <person name="Mourched A.-S."/>
            <person name="Charusanti P."/>
            <person name="Shaw S."/>
            <person name="Blin K."/>
            <person name="Weber T."/>
        </authorList>
    </citation>
    <scope>NUCLEOTIDE SEQUENCE</scope>
    <source>
        <strain evidence="5">NBC_01436</strain>
    </source>
</reference>
<dbReference type="InterPro" id="IPR036291">
    <property type="entry name" value="NAD(P)-bd_dom_sf"/>
</dbReference>
<organism evidence="5 6">
    <name type="scientific">Streptomyces anulatus</name>
    <name type="common">Streptomyces chrysomallus</name>
    <dbReference type="NCBI Taxonomy" id="1892"/>
    <lineage>
        <taxon>Bacteria</taxon>
        <taxon>Bacillati</taxon>
        <taxon>Actinomycetota</taxon>
        <taxon>Actinomycetes</taxon>
        <taxon>Kitasatosporales</taxon>
        <taxon>Streptomycetaceae</taxon>
        <taxon>Streptomyces</taxon>
    </lineage>
</organism>
<keyword evidence="6" id="KW-1185">Reference proteome</keyword>
<evidence type="ECO:0000256" key="1">
    <source>
        <dbReference type="ARBA" id="ARBA00006484"/>
    </source>
</evidence>
<dbReference type="PANTHER" id="PTHR43669:SF12">
    <property type="entry name" value="BLR5618 PROTEIN"/>
    <property type="match status" value="1"/>
</dbReference>
<dbReference type="Pfam" id="PF00106">
    <property type="entry name" value="adh_short"/>
    <property type="match status" value="1"/>
</dbReference>
<sequence length="264" mass="26962">MDGSVDSAADGAADGAVIGTAVVTGAGSGLGRAAALALLGRGWNVVLAGRRPDALDGTADLSPAAAEHALAVPTDITRPDEVAALFRAARDRYGRVDLLFNNAGAPAPRVPVAEVALDDWNRVLGTIVTGTFLCSREAFRVMCEQDPCGGRIINNGAPSAYTPRPQSAAYTAAKHAVLGLTRSLSLDGRAHNIACGQIDVGNVEPPDGAPQPPARQADGSKAVEATLPVSHFTDALLLMASLPVTANVQSLTVLPTTMPFVGRG</sequence>
<keyword evidence="2" id="KW-0560">Oxidoreductase</keyword>
<dbReference type="SUPFAM" id="SSF51735">
    <property type="entry name" value="NAD(P)-binding Rossmann-fold domains"/>
    <property type="match status" value="1"/>
</dbReference>
<proteinExistence type="inferred from homology"/>
<accession>A0ABZ1ZUL7</accession>
<dbReference type="PRINTS" id="PR00081">
    <property type="entry name" value="GDHRDH"/>
</dbReference>
<dbReference type="Proteomes" id="UP001431926">
    <property type="component" value="Chromosome"/>
</dbReference>
<dbReference type="PROSITE" id="PS00061">
    <property type="entry name" value="ADH_SHORT"/>
    <property type="match status" value="1"/>
</dbReference>
<dbReference type="Gene3D" id="3.40.50.720">
    <property type="entry name" value="NAD(P)-binding Rossmann-like Domain"/>
    <property type="match status" value="1"/>
</dbReference>
<dbReference type="RefSeq" id="WP_329360556.1">
    <property type="nucleotide sequence ID" value="NZ_CP109490.1"/>
</dbReference>
<dbReference type="EMBL" id="CP109491">
    <property type="protein sequence ID" value="WUX42340.1"/>
    <property type="molecule type" value="Genomic_DNA"/>
</dbReference>
<evidence type="ECO:0000256" key="4">
    <source>
        <dbReference type="SAM" id="MobiDB-lite"/>
    </source>
</evidence>
<evidence type="ECO:0000313" key="6">
    <source>
        <dbReference type="Proteomes" id="UP001431926"/>
    </source>
</evidence>
<evidence type="ECO:0000256" key="2">
    <source>
        <dbReference type="ARBA" id="ARBA00023002"/>
    </source>
</evidence>
<dbReference type="InterPro" id="IPR002347">
    <property type="entry name" value="SDR_fam"/>
</dbReference>